<comment type="caution">
    <text evidence="1">The sequence shown here is derived from an EMBL/GenBank/DDBJ whole genome shotgun (WGS) entry which is preliminary data.</text>
</comment>
<proteinExistence type="predicted"/>
<reference evidence="1" key="1">
    <citation type="submission" date="2017-02" db="EMBL/GenBank/DDBJ databases">
        <title>Delving into the versatile metabolic prowess of the omnipresent phylum Bacteroidetes.</title>
        <authorList>
            <person name="Nobu M.K."/>
            <person name="Mei R."/>
            <person name="Narihiro T."/>
            <person name="Kuroda K."/>
            <person name="Liu W.-T."/>
        </authorList>
    </citation>
    <scope>NUCLEOTIDE SEQUENCE</scope>
    <source>
        <strain evidence="1">ADurb.Bin160</strain>
    </source>
</reference>
<protein>
    <submittedName>
        <fullName evidence="1">Uncharacterized protein</fullName>
    </submittedName>
</protein>
<sequence>MWKYFPRKLSFSNILVNKIIKFDLRYFKDSNVDSLIPLNYEYFNYQKTICKFFNYKKQRFHKLEKLEEVFSSLVPNNSKVYSVDLYYN</sequence>
<gene>
    <name evidence="1" type="ORF">BWY04_01347</name>
</gene>
<dbReference type="EMBL" id="MWDB01000045">
    <property type="protein sequence ID" value="OQB40410.1"/>
    <property type="molecule type" value="Genomic_DNA"/>
</dbReference>
<organism evidence="1">
    <name type="scientific">candidate division CPR1 bacterium ADurb.Bin160</name>
    <dbReference type="NCBI Taxonomy" id="1852826"/>
    <lineage>
        <taxon>Bacteria</taxon>
        <taxon>candidate division CPR1</taxon>
    </lineage>
</organism>
<accession>A0A1V5ZJN2</accession>
<dbReference type="AlphaFoldDB" id="A0A1V5ZJN2"/>
<evidence type="ECO:0000313" key="1">
    <source>
        <dbReference type="EMBL" id="OQB40410.1"/>
    </source>
</evidence>
<dbReference type="Proteomes" id="UP000485621">
    <property type="component" value="Unassembled WGS sequence"/>
</dbReference>
<name>A0A1V5ZJN2_9BACT</name>